<name>A0A2V4TLR4_9BURK</name>
<dbReference type="Gene3D" id="3.40.50.1820">
    <property type="entry name" value="alpha/beta hydrolase"/>
    <property type="match status" value="1"/>
</dbReference>
<evidence type="ECO:0000313" key="6">
    <source>
        <dbReference type="Proteomes" id="UP000247772"/>
    </source>
</evidence>
<evidence type="ECO:0000256" key="1">
    <source>
        <dbReference type="ARBA" id="ARBA00006538"/>
    </source>
</evidence>
<dbReference type="AlphaFoldDB" id="A0A2V4TLR4"/>
<dbReference type="GO" id="GO:0047617">
    <property type="term" value="F:fatty acyl-CoA hydrolase activity"/>
    <property type="evidence" value="ECO:0007669"/>
    <property type="project" value="TreeGrafter"/>
</dbReference>
<organism evidence="5 6">
    <name type="scientific">Paraburkholderia silvatlantica</name>
    <dbReference type="NCBI Taxonomy" id="321895"/>
    <lineage>
        <taxon>Bacteria</taxon>
        <taxon>Pseudomonadati</taxon>
        <taxon>Pseudomonadota</taxon>
        <taxon>Betaproteobacteria</taxon>
        <taxon>Burkholderiales</taxon>
        <taxon>Burkholderiaceae</taxon>
        <taxon>Paraburkholderia</taxon>
    </lineage>
</organism>
<evidence type="ECO:0000313" key="5">
    <source>
        <dbReference type="EMBL" id="PYE24781.1"/>
    </source>
</evidence>
<dbReference type="Proteomes" id="UP000247772">
    <property type="component" value="Unassembled WGS sequence"/>
</dbReference>
<dbReference type="PANTHER" id="PTHR10824:SF4">
    <property type="entry name" value="ACYL-COENZYME A THIOESTERASE 1-LIKE"/>
    <property type="match status" value="1"/>
</dbReference>
<protein>
    <submittedName>
        <fullName evidence="5">Dienelactone hydrolase</fullName>
    </submittedName>
</protein>
<dbReference type="OrthoDB" id="8922993at2"/>
<comment type="caution">
    <text evidence="5">The sequence shown here is derived from an EMBL/GenBank/DDBJ whole genome shotgun (WGS) entry which is preliminary data.</text>
</comment>
<dbReference type="SUPFAM" id="SSF53474">
    <property type="entry name" value="alpha/beta-Hydrolases"/>
    <property type="match status" value="1"/>
</dbReference>
<dbReference type="GO" id="GO:0006637">
    <property type="term" value="P:acyl-CoA metabolic process"/>
    <property type="evidence" value="ECO:0007669"/>
    <property type="project" value="InterPro"/>
</dbReference>
<feature type="active site" description="Charge relay system" evidence="2">
    <location>
        <position position="344"/>
    </location>
</feature>
<feature type="domain" description="Acyl-CoA thioester hydrolase/bile acid-CoA amino acid N-acetyltransferase" evidence="3">
    <location>
        <begin position="17"/>
        <end position="136"/>
    </location>
</feature>
<proteinExistence type="inferred from homology"/>
<dbReference type="InterPro" id="IPR042490">
    <property type="entry name" value="Thio_Ohase/BAAT_N"/>
</dbReference>
<dbReference type="PANTHER" id="PTHR10824">
    <property type="entry name" value="ACYL-COENZYME A THIOESTERASE-RELATED"/>
    <property type="match status" value="1"/>
</dbReference>
<comment type="similarity">
    <text evidence="1">Belongs to the C/M/P thioester hydrolase family.</text>
</comment>
<dbReference type="Pfam" id="PF04775">
    <property type="entry name" value="Bile_Hydr_Trans"/>
    <property type="match status" value="1"/>
</dbReference>
<feature type="domain" description="BAAT/Acyl-CoA thioester hydrolase C-terminal" evidence="4">
    <location>
        <begin position="199"/>
        <end position="427"/>
    </location>
</feature>
<sequence>MSARIEVTPRVALIDVARRIVLKGFAPHAQVDLDARLDMPDGSEWRSTNRFATDANGNADLGEVAPVAGDYAHSGVQPMGVVWSMRCESEPMRAESIEPLTVELFARQTGGAGTTATAQFVQQYVADGVVRREIREAGVVGTLFTPATPEPHPAVVVLNGSGGGINEPRAALYAAHGYTALALGYFNAPGLPPTISHTPLEYFAAALDWLRESVHPQNDFVAVAGQSRGGELALLLGATWPERVSAVIAYVPSAVLHGTLRAGAPGEPPDSVAWTLGGRPLTHVWERNIHADWTAFRHASAPGEPVRQAPAFESALGDAEAVARARIPVERIAGPVLLLSGTDDGFWPSSHYADMIAADLVARRFPHRVEHLRYEGAGHSILFPHVPTTQIARVHPVARVPVTAGGTAAANARANEASWPRVLQFLDAARRAR</sequence>
<dbReference type="InterPro" id="IPR014940">
    <property type="entry name" value="BAAT_C"/>
</dbReference>
<evidence type="ECO:0000256" key="2">
    <source>
        <dbReference type="PIRSR" id="PIRSR016521-1"/>
    </source>
</evidence>
<dbReference type="EMBL" id="QJSQ01000005">
    <property type="protein sequence ID" value="PYE24781.1"/>
    <property type="molecule type" value="Genomic_DNA"/>
</dbReference>
<evidence type="ECO:0000259" key="3">
    <source>
        <dbReference type="Pfam" id="PF04775"/>
    </source>
</evidence>
<feature type="active site" description="Charge relay system" evidence="2">
    <location>
        <position position="379"/>
    </location>
</feature>
<keyword evidence="5" id="KW-0378">Hydrolase</keyword>
<dbReference type="GO" id="GO:0006631">
    <property type="term" value="P:fatty acid metabolic process"/>
    <property type="evidence" value="ECO:0007669"/>
    <property type="project" value="TreeGrafter"/>
</dbReference>
<dbReference type="Pfam" id="PF08840">
    <property type="entry name" value="BAAT_C"/>
    <property type="match status" value="1"/>
</dbReference>
<dbReference type="InterPro" id="IPR029058">
    <property type="entry name" value="AB_hydrolase_fold"/>
</dbReference>
<reference evidence="5 6" key="1">
    <citation type="submission" date="2018-06" db="EMBL/GenBank/DDBJ databases">
        <title>Genomic Encyclopedia of Type Strains, Phase IV (KMG-V): Genome sequencing to study the core and pangenomes of soil and plant-associated prokaryotes.</title>
        <authorList>
            <person name="Whitman W."/>
        </authorList>
    </citation>
    <scope>NUCLEOTIDE SEQUENCE [LARGE SCALE GENOMIC DNA]</scope>
    <source>
        <strain evidence="5 6">SRCL-318</strain>
    </source>
</reference>
<accession>A0A2V4TLR4</accession>
<feature type="active site" description="Charge relay system" evidence="2">
    <location>
        <position position="227"/>
    </location>
</feature>
<dbReference type="Gene3D" id="2.60.40.2240">
    <property type="entry name" value="Acyl-CoA thioester hydrolase/BAAT N-terminal domain"/>
    <property type="match status" value="1"/>
</dbReference>
<dbReference type="InterPro" id="IPR016662">
    <property type="entry name" value="Acyl-CoA_thioEstase_long-chain"/>
</dbReference>
<gene>
    <name evidence="5" type="ORF">C7410_1054</name>
</gene>
<dbReference type="RefSeq" id="WP_110854637.1">
    <property type="nucleotide sequence ID" value="NZ_QJSQ01000005.1"/>
</dbReference>
<dbReference type="InterPro" id="IPR006862">
    <property type="entry name" value="Thio_Ohase/aa_AcTrfase"/>
</dbReference>
<dbReference type="PIRSF" id="PIRSF016521">
    <property type="entry name" value="Acyl-CoA_hydro"/>
    <property type="match status" value="1"/>
</dbReference>
<evidence type="ECO:0000259" key="4">
    <source>
        <dbReference type="Pfam" id="PF08840"/>
    </source>
</evidence>